<keyword evidence="6" id="KW-0268">Exocytosis</keyword>
<dbReference type="OrthoDB" id="642193at2759"/>
<dbReference type="GO" id="GO:0051996">
    <property type="term" value="F:squalene synthase [NAD(P)H] activity"/>
    <property type="evidence" value="ECO:0007669"/>
    <property type="project" value="UniProtKB-EC"/>
</dbReference>
<feature type="transmembrane region" description="Helical" evidence="11">
    <location>
        <begin position="1204"/>
        <end position="1223"/>
    </location>
</feature>
<dbReference type="InterPro" id="IPR008949">
    <property type="entry name" value="Isoprenoid_synthase_dom_sf"/>
</dbReference>
<dbReference type="PANTHER" id="PTHR21426:SF12">
    <property type="entry name" value="EXOCYST COMPLEX COMPONENT 8"/>
    <property type="match status" value="1"/>
</dbReference>
<dbReference type="SFLD" id="SFLDG01018">
    <property type="entry name" value="Squalene/Phytoene_Synthase_Lik"/>
    <property type="match status" value="1"/>
</dbReference>
<feature type="coiled-coil region" evidence="9">
    <location>
        <begin position="173"/>
        <end position="228"/>
    </location>
</feature>
<dbReference type="EMBL" id="CP097504">
    <property type="protein sequence ID" value="URD85473.1"/>
    <property type="molecule type" value="Genomic_DNA"/>
</dbReference>
<evidence type="ECO:0000256" key="7">
    <source>
        <dbReference type="ARBA" id="ARBA00022679"/>
    </source>
</evidence>
<dbReference type="GO" id="GO:0010287">
    <property type="term" value="C:plastoglobule"/>
    <property type="evidence" value="ECO:0007669"/>
    <property type="project" value="UniProtKB-ARBA"/>
</dbReference>
<dbReference type="PROSITE" id="PS01045">
    <property type="entry name" value="SQUALEN_PHYTOEN_SYN_2"/>
    <property type="match status" value="1"/>
</dbReference>
<dbReference type="Gene3D" id="1.20.58.1210">
    <property type="entry name" value="Exo84p, N-terminal helical domain"/>
    <property type="match status" value="1"/>
</dbReference>
<evidence type="ECO:0000256" key="5">
    <source>
        <dbReference type="ARBA" id="ARBA00022448"/>
    </source>
</evidence>
<dbReference type="Pfam" id="PF00494">
    <property type="entry name" value="SQS_PSY"/>
    <property type="match status" value="1"/>
</dbReference>
<dbReference type="GO" id="GO:0000145">
    <property type="term" value="C:exocyst"/>
    <property type="evidence" value="ECO:0007669"/>
    <property type="project" value="InterPro"/>
</dbReference>
<evidence type="ECO:0000256" key="1">
    <source>
        <dbReference type="ARBA" id="ARBA00001946"/>
    </source>
</evidence>
<comment type="similarity">
    <text evidence="2">Belongs to the phytoene/squalene synthase family.</text>
</comment>
<evidence type="ECO:0000313" key="13">
    <source>
        <dbReference type="EMBL" id="URD85473.1"/>
    </source>
</evidence>
<dbReference type="Proteomes" id="UP001055439">
    <property type="component" value="Chromosome 2"/>
</dbReference>
<dbReference type="SFLD" id="SFLDS00005">
    <property type="entry name" value="Isoprenoid_Synthase_Type_I"/>
    <property type="match status" value="1"/>
</dbReference>
<dbReference type="AlphaFoldDB" id="A0A9E7F144"/>
<dbReference type="Pfam" id="PF16528">
    <property type="entry name" value="Exo84_C"/>
    <property type="match status" value="1"/>
</dbReference>
<keyword evidence="8" id="KW-0653">Protein transport</keyword>
<keyword evidence="9" id="KW-0175">Coiled coil</keyword>
<dbReference type="EC" id="2.5.1.21" evidence="4"/>
<feature type="compositionally biased region" description="Low complexity" evidence="10">
    <location>
        <begin position="1"/>
        <end position="15"/>
    </location>
</feature>
<evidence type="ECO:0000259" key="12">
    <source>
        <dbReference type="Pfam" id="PF16528"/>
    </source>
</evidence>
<evidence type="ECO:0000313" key="14">
    <source>
        <dbReference type="Proteomes" id="UP001055439"/>
    </source>
</evidence>
<dbReference type="CDD" id="cd00683">
    <property type="entry name" value="Trans_IPPS_HH"/>
    <property type="match status" value="1"/>
</dbReference>
<feature type="compositionally biased region" description="Basic and acidic residues" evidence="10">
    <location>
        <begin position="541"/>
        <end position="559"/>
    </location>
</feature>
<name>A0A9E7F144_9LILI</name>
<dbReference type="InterPro" id="IPR016159">
    <property type="entry name" value="Cullin_repeat-like_dom_sf"/>
</dbReference>
<reference evidence="13" key="1">
    <citation type="submission" date="2022-05" db="EMBL/GenBank/DDBJ databases">
        <title>The Musa troglodytarum L. genome provides insights into the mechanism of non-climacteric behaviour and enrichment of carotenoids.</title>
        <authorList>
            <person name="Wang J."/>
        </authorList>
    </citation>
    <scope>NUCLEOTIDE SEQUENCE</scope>
    <source>
        <tissue evidence="13">Leaf</tissue>
    </source>
</reference>
<feature type="domain" description="Exocyst component Exo84 C-terminal" evidence="12">
    <location>
        <begin position="162"/>
        <end position="364"/>
    </location>
</feature>
<accession>A0A9E7F144</accession>
<dbReference type="InterPro" id="IPR033904">
    <property type="entry name" value="Trans_IPPS_HH"/>
</dbReference>
<dbReference type="PROSITE" id="PS01044">
    <property type="entry name" value="SQUALEN_PHYTOEN_SYN_1"/>
    <property type="match status" value="1"/>
</dbReference>
<dbReference type="SUPFAM" id="SSF48576">
    <property type="entry name" value="Terpenoid synthases"/>
    <property type="match status" value="1"/>
</dbReference>
<dbReference type="GO" id="GO:0015031">
    <property type="term" value="P:protein transport"/>
    <property type="evidence" value="ECO:0007669"/>
    <property type="project" value="UniProtKB-KW"/>
</dbReference>
<dbReference type="GO" id="GO:0008610">
    <property type="term" value="P:lipid biosynthetic process"/>
    <property type="evidence" value="ECO:0007669"/>
    <property type="project" value="InterPro"/>
</dbReference>
<dbReference type="GO" id="GO:0006893">
    <property type="term" value="P:Golgi to plasma membrane transport"/>
    <property type="evidence" value="ECO:0007669"/>
    <property type="project" value="TreeGrafter"/>
</dbReference>
<evidence type="ECO:0000256" key="4">
    <source>
        <dbReference type="ARBA" id="ARBA00012373"/>
    </source>
</evidence>
<evidence type="ECO:0000256" key="6">
    <source>
        <dbReference type="ARBA" id="ARBA00022483"/>
    </source>
</evidence>
<dbReference type="SUPFAM" id="SSF74788">
    <property type="entry name" value="Cullin repeat-like"/>
    <property type="match status" value="1"/>
</dbReference>
<evidence type="ECO:0000256" key="9">
    <source>
        <dbReference type="SAM" id="Coils"/>
    </source>
</evidence>
<dbReference type="InterPro" id="IPR033961">
    <property type="entry name" value="Exo84"/>
</dbReference>
<feature type="region of interest" description="Disordered" evidence="10">
    <location>
        <begin position="536"/>
        <end position="559"/>
    </location>
</feature>
<gene>
    <name evidence="13" type="ORF">MUK42_27744</name>
</gene>
<dbReference type="Gene3D" id="1.10.600.10">
    <property type="entry name" value="Farnesyl Diphosphate Synthase"/>
    <property type="match status" value="1"/>
</dbReference>
<comment type="cofactor">
    <cofactor evidence="1">
        <name>Mg(2+)</name>
        <dbReference type="ChEBI" id="CHEBI:18420"/>
    </cofactor>
</comment>
<dbReference type="Pfam" id="PF08700">
    <property type="entry name" value="VPS51_Exo84_N"/>
    <property type="match status" value="1"/>
</dbReference>
<keyword evidence="5" id="KW-0813">Transport</keyword>
<proteinExistence type="inferred from homology"/>
<keyword evidence="14" id="KW-1185">Reference proteome</keyword>
<sequence length="1226" mass="136958">MASAKSSRSRASAPSGQVAAGVPHANGGGAGQEAGVQLADKLKIFKTDNFDPDAYVQSKCQSMNEKEIKQLCNYLQDLKRASAEEMRKSVYANYAAFIRTSKEISDLEGELLSIKNLLGAQTGLIHGLAEGVNIDSLSAGSESIRENDILNVEDREPSDLEKWVEEFPDMLEVLLAERRVDEALDALDEAERLVIDAKQKQTVGTAELSSLQNAISEHRQKLADQLAEAACQSSTHGVELRAAAAALKRLGDGPRAHSLLLSAHYQRLQYNMQVIHPTSTSYGGAYTAALSQQVFSAIGQALNDSQAVFGDEYASELVIWSTKQAEAFSHLVKRHALASSAAAGGLRAAAECVQIAIGHCSMLEARERLSLSSVLLKLFRPSVEQALNANLKRIEESTAALAAADDWVLTYPPTGARTSNRIPSTVVGIQPKLSSSAHRFYSMVQDFFEDVGPLLTMQLGGSTTDGLLKVFNSYISLLINALPSSIEEEANLDGPVNKLVRIAETESQQLGLLANASLLAEELLPRAAMKLSPMYQAGGMDDSRRRGSDRNTRVPEQREWKKKLQRSVDKLRDSFCRQHALDLIFTEDGDNNLSAEMYISMDLNSDELEWAPSPIFQELCAKLNRMASFASDMFVGRERFATLLMMRLTETVILWLSEDQSFWEEIEEGARPLGPLGLQQFYLDMQFIILFGKGRFLSRNVHQVVIDIIERAMAAFSATGMDPDSTLPNDDWFFEVAQETISRINGRTRISWELVACVFPCRQSKVQLVPFFSLIHSFIFHHERRSGLCWLRTIMLPIVLFASGSVFYPLMRERERERGREMGMLRAMVAHPEEVYPMVKLKLASDRIRRQIPAEPHWAFSYSMLQKVSRSFALVIQQLGPQLRDAVCVFYLVLRALDTVADYHIAQKSFTSLKNLDLQFYQVKEKAGGAKDYKILMDKFHLVSTAFLELDKSYQVAIEDITRRMGAGMAKFICKEVESIDDYDEYCHYVAGLVGLGLSKLFHASGSEELASDNLSNSMGLFLQKTNIIRDYLEDINEIPKSRMFWPRQIWSKYADKLEDFKNPENSTKAVECLNDLVTNSLIHAEDCLQYMSALKDLAIFRFCAIPQIMAIGTLALCYNNVEVFRGVVKMRRGLTAKIIDQTNSMSDVYGAFYEFSSLIKSKIDGNDPNANLTRKHVEAIQKACGSSGLLNTRGLHMHKSNRHTTLLIMVVFLLLAMLLSFLPDK</sequence>
<dbReference type="PANTHER" id="PTHR21426">
    <property type="entry name" value="EXOCYST COMPLEX COMPONENT 8"/>
    <property type="match status" value="1"/>
</dbReference>
<keyword evidence="11" id="KW-0472">Membrane</keyword>
<keyword evidence="7" id="KW-0808">Transferase</keyword>
<keyword evidence="11" id="KW-0812">Transmembrane</keyword>
<dbReference type="FunFam" id="1.20.58.1210:FF:000002">
    <property type="entry name" value="Exocyst complex component EXO84B"/>
    <property type="match status" value="1"/>
</dbReference>
<evidence type="ECO:0000256" key="3">
    <source>
        <dbReference type="ARBA" id="ARBA00007210"/>
    </source>
</evidence>
<protein>
    <recommendedName>
        <fullName evidence="4">squalene synthase</fullName>
        <ecNumber evidence="4">2.5.1.21</ecNumber>
    </recommendedName>
</protein>
<dbReference type="NCBIfam" id="TIGR01559">
    <property type="entry name" value="squal_synth"/>
    <property type="match status" value="1"/>
</dbReference>
<evidence type="ECO:0000256" key="10">
    <source>
        <dbReference type="SAM" id="MobiDB-lite"/>
    </source>
</evidence>
<evidence type="ECO:0000256" key="8">
    <source>
        <dbReference type="ARBA" id="ARBA00022927"/>
    </source>
</evidence>
<dbReference type="InterPro" id="IPR002060">
    <property type="entry name" value="Squ/phyt_synthse"/>
</dbReference>
<comment type="similarity">
    <text evidence="3">Belongs to the EXO84 family.</text>
</comment>
<organism evidence="13 14">
    <name type="scientific">Musa troglodytarum</name>
    <name type="common">fe'i banana</name>
    <dbReference type="NCBI Taxonomy" id="320322"/>
    <lineage>
        <taxon>Eukaryota</taxon>
        <taxon>Viridiplantae</taxon>
        <taxon>Streptophyta</taxon>
        <taxon>Embryophyta</taxon>
        <taxon>Tracheophyta</taxon>
        <taxon>Spermatophyta</taxon>
        <taxon>Magnoliopsida</taxon>
        <taxon>Liliopsida</taxon>
        <taxon>Zingiberales</taxon>
        <taxon>Musaceae</taxon>
        <taxon>Musa</taxon>
    </lineage>
</organism>
<evidence type="ECO:0000256" key="2">
    <source>
        <dbReference type="ARBA" id="ARBA00006251"/>
    </source>
</evidence>
<keyword evidence="11" id="KW-1133">Transmembrane helix</keyword>
<dbReference type="InterPro" id="IPR019845">
    <property type="entry name" value="Squalene/phytoene_synthase_CS"/>
</dbReference>
<dbReference type="InterPro" id="IPR032403">
    <property type="entry name" value="Exo84_C"/>
</dbReference>
<dbReference type="GO" id="GO:0006887">
    <property type="term" value="P:exocytosis"/>
    <property type="evidence" value="ECO:0007669"/>
    <property type="project" value="UniProtKB-KW"/>
</dbReference>
<dbReference type="FunFam" id="1.10.600.10:FF:000012">
    <property type="entry name" value="Squalene synthase 1"/>
    <property type="match status" value="1"/>
</dbReference>
<dbReference type="InterPro" id="IPR042561">
    <property type="entry name" value="Exo84_C_1"/>
</dbReference>
<dbReference type="InterPro" id="IPR006449">
    <property type="entry name" value="Squal_synth-like"/>
</dbReference>
<evidence type="ECO:0000256" key="11">
    <source>
        <dbReference type="SAM" id="Phobius"/>
    </source>
</evidence>
<feature type="region of interest" description="Disordered" evidence="10">
    <location>
        <begin position="1"/>
        <end position="31"/>
    </location>
</feature>